<name>A0AAU7W483_9MICO</name>
<sequence>MTASIRSTALSRRSALTLGGLTAVGAALAPVAASAAPVGTARRGPGWRDHATLAQSLAALEREASVTIGVMAVTYGDRRSFSYRAGDLFPMCSLFKVLAAAALVRDRGYDETYWSTPIAFSESDIVRDSPILSDPERPREATPEQLADAAIRFSDNTAGNLLLRELGGPSAITAFAALLGATRTRLDRWEPELNEAIPGDHRDTTTPGDIARLYQALLLDDAAGVLASSRLREWMLRCATSGARMRAGLVGPYELADKTGGGDYGVVNDAGVLWQPGADPLTLVVLTRTDRSEAVRNDEVIARVTRLVVESRPATPAR</sequence>
<reference evidence="5" key="1">
    <citation type="submission" date="2024-05" db="EMBL/GenBank/DDBJ databases">
        <authorList>
            <person name="Yu L."/>
        </authorList>
    </citation>
    <scope>NUCLEOTIDE SEQUENCE</scope>
    <source>
        <strain evidence="5">G08B096</strain>
    </source>
</reference>
<dbReference type="InterPro" id="IPR006311">
    <property type="entry name" value="TAT_signal"/>
</dbReference>
<evidence type="ECO:0000256" key="2">
    <source>
        <dbReference type="ARBA" id="ARBA00030171"/>
    </source>
</evidence>
<dbReference type="Pfam" id="PF13354">
    <property type="entry name" value="Beta-lactamase2"/>
    <property type="match status" value="1"/>
</dbReference>
<feature type="domain" description="Beta-lactamase class A catalytic" evidence="4">
    <location>
        <begin position="72"/>
        <end position="287"/>
    </location>
</feature>
<dbReference type="RefSeq" id="WP_350346799.1">
    <property type="nucleotide sequence ID" value="NZ_CP158374.1"/>
</dbReference>
<accession>A0AAU7W483</accession>
<dbReference type="PANTHER" id="PTHR35333:SF3">
    <property type="entry name" value="BETA-LACTAMASE-TYPE TRANSPEPTIDASE FOLD CONTAINING PROTEIN"/>
    <property type="match status" value="1"/>
</dbReference>
<organism evidence="5">
    <name type="scientific">Agromyces sp. G08B096</name>
    <dbReference type="NCBI Taxonomy" id="3156399"/>
    <lineage>
        <taxon>Bacteria</taxon>
        <taxon>Bacillati</taxon>
        <taxon>Actinomycetota</taxon>
        <taxon>Actinomycetes</taxon>
        <taxon>Micrococcales</taxon>
        <taxon>Microbacteriaceae</taxon>
        <taxon>Agromyces</taxon>
    </lineage>
</organism>
<proteinExistence type="predicted"/>
<dbReference type="NCBIfam" id="NF033103">
    <property type="entry name" value="bla_class_A"/>
    <property type="match status" value="1"/>
</dbReference>
<dbReference type="InterPro" id="IPR000871">
    <property type="entry name" value="Beta-lactam_class-A"/>
</dbReference>
<dbReference type="AlphaFoldDB" id="A0AAU7W483"/>
<dbReference type="SUPFAM" id="SSF56601">
    <property type="entry name" value="beta-lactamase/transpeptidase-like"/>
    <property type="match status" value="1"/>
</dbReference>
<dbReference type="GO" id="GO:0008800">
    <property type="term" value="F:beta-lactamase activity"/>
    <property type="evidence" value="ECO:0007669"/>
    <property type="project" value="InterPro"/>
</dbReference>
<dbReference type="GO" id="GO:0046677">
    <property type="term" value="P:response to antibiotic"/>
    <property type="evidence" value="ECO:0007669"/>
    <property type="project" value="InterPro"/>
</dbReference>
<feature type="signal peptide" evidence="3">
    <location>
        <begin position="1"/>
        <end position="35"/>
    </location>
</feature>
<evidence type="ECO:0000313" key="5">
    <source>
        <dbReference type="EMBL" id="XBX80773.1"/>
    </source>
</evidence>
<dbReference type="PROSITE" id="PS51318">
    <property type="entry name" value="TAT"/>
    <property type="match status" value="1"/>
</dbReference>
<evidence type="ECO:0000256" key="3">
    <source>
        <dbReference type="SAM" id="SignalP"/>
    </source>
</evidence>
<keyword evidence="5" id="KW-0378">Hydrolase</keyword>
<keyword evidence="3" id="KW-0732">Signal</keyword>
<gene>
    <name evidence="5" type="primary">bla</name>
    <name evidence="5" type="ORF">ABIQ69_09075</name>
</gene>
<dbReference type="InterPro" id="IPR012338">
    <property type="entry name" value="Beta-lactam/transpept-like"/>
</dbReference>
<feature type="chain" id="PRO_5043975268" description="Beta-lactamase" evidence="3">
    <location>
        <begin position="36"/>
        <end position="318"/>
    </location>
</feature>
<dbReference type="EMBL" id="CP158374">
    <property type="protein sequence ID" value="XBX80773.1"/>
    <property type="molecule type" value="Genomic_DNA"/>
</dbReference>
<dbReference type="PANTHER" id="PTHR35333">
    <property type="entry name" value="BETA-LACTAMASE"/>
    <property type="match status" value="1"/>
</dbReference>
<protein>
    <recommendedName>
        <fullName evidence="1">Beta-lactamase</fullName>
    </recommendedName>
    <alternativeName>
        <fullName evidence="2">Penicillinase</fullName>
    </alternativeName>
</protein>
<dbReference type="PRINTS" id="PR00118">
    <property type="entry name" value="BLACTAMASEA"/>
</dbReference>
<dbReference type="InterPro" id="IPR045155">
    <property type="entry name" value="Beta-lactam_cat"/>
</dbReference>
<dbReference type="GO" id="GO:0030655">
    <property type="term" value="P:beta-lactam antibiotic catabolic process"/>
    <property type="evidence" value="ECO:0007669"/>
    <property type="project" value="InterPro"/>
</dbReference>
<evidence type="ECO:0000259" key="4">
    <source>
        <dbReference type="Pfam" id="PF13354"/>
    </source>
</evidence>
<evidence type="ECO:0000256" key="1">
    <source>
        <dbReference type="ARBA" id="ARBA00018879"/>
    </source>
</evidence>
<dbReference type="Gene3D" id="3.40.710.10">
    <property type="entry name" value="DD-peptidase/beta-lactamase superfamily"/>
    <property type="match status" value="1"/>
</dbReference>